<evidence type="ECO:0000313" key="1">
    <source>
        <dbReference type="EMBL" id="OHU92124.1"/>
    </source>
</evidence>
<dbReference type="STRING" id="1859457.BET10_07295"/>
<proteinExistence type="predicted"/>
<evidence type="ECO:0000313" key="2">
    <source>
        <dbReference type="Proteomes" id="UP000179786"/>
    </source>
</evidence>
<dbReference type="Proteomes" id="UP000179786">
    <property type="component" value="Unassembled WGS sequence"/>
</dbReference>
<keyword evidence="2" id="KW-1185">Reference proteome</keyword>
<protein>
    <submittedName>
        <fullName evidence="1">Uncharacterized protein</fullName>
    </submittedName>
</protein>
<sequence length="164" mass="18168">MKINVDITNQYGYDIAVYPYNNGALPSNDKAEIVGKSEGKGSLSVERSESGIIDIPGMGSVLVQFMGEQKLSEYHDKFCEHPDDFDQCEQMVLIRYKTSELYWRFPSSADNAQVTLQVNDVGTVCLGKVSTGSVRQVALPELFIPPVFSVNPMAEPQDEAQQPE</sequence>
<dbReference type="AlphaFoldDB" id="A0A1S1MTD1"/>
<name>A0A1S1MTD1_9GAMM</name>
<dbReference type="RefSeq" id="WP_070983926.1">
    <property type="nucleotide sequence ID" value="NZ_MKJU01000022.1"/>
</dbReference>
<comment type="caution">
    <text evidence="1">The sequence shown here is derived from an EMBL/GenBank/DDBJ whole genome shotgun (WGS) entry which is preliminary data.</text>
</comment>
<dbReference type="EMBL" id="MKJU01000022">
    <property type="protein sequence ID" value="OHU92124.1"/>
    <property type="molecule type" value="Genomic_DNA"/>
</dbReference>
<dbReference type="OrthoDB" id="6288142at2"/>
<gene>
    <name evidence="1" type="ORF">BET10_07295</name>
</gene>
<accession>A0A1S1MTD1</accession>
<reference evidence="1 2" key="1">
    <citation type="submission" date="2016-09" db="EMBL/GenBank/DDBJ databases">
        <title>Pseudoalteromonas amylolytica sp. nov., isolated from the surface seawater.</title>
        <authorList>
            <person name="Wu Y.-H."/>
            <person name="Cheng H."/>
            <person name="Jin X.-B."/>
            <person name="Wang C.-S."/>
            <person name="Xu X.-W."/>
        </authorList>
    </citation>
    <scope>NUCLEOTIDE SEQUENCE [LARGE SCALE GENOMIC DNA]</scope>
    <source>
        <strain evidence="1 2">JW1</strain>
    </source>
</reference>
<organism evidence="1 2">
    <name type="scientific">Pseudoalteromonas amylolytica</name>
    <dbReference type="NCBI Taxonomy" id="1859457"/>
    <lineage>
        <taxon>Bacteria</taxon>
        <taxon>Pseudomonadati</taxon>
        <taxon>Pseudomonadota</taxon>
        <taxon>Gammaproteobacteria</taxon>
        <taxon>Alteromonadales</taxon>
        <taxon>Pseudoalteromonadaceae</taxon>
        <taxon>Pseudoalteromonas</taxon>
    </lineage>
</organism>